<feature type="domain" description="Helicase ATP-binding" evidence="5">
    <location>
        <begin position="116"/>
        <end position="288"/>
    </location>
</feature>
<dbReference type="Pfam" id="PF04851">
    <property type="entry name" value="ResIII"/>
    <property type="match status" value="1"/>
</dbReference>
<dbReference type="InterPro" id="IPR024975">
    <property type="entry name" value="NOV_C"/>
</dbReference>
<gene>
    <name evidence="7" type="ORF">MCNOR_1596</name>
</gene>
<evidence type="ECO:0000259" key="5">
    <source>
        <dbReference type="PROSITE" id="PS51192"/>
    </source>
</evidence>
<evidence type="ECO:0000313" key="8">
    <source>
        <dbReference type="Proteomes" id="UP001158598"/>
    </source>
</evidence>
<dbReference type="EMBL" id="OX458332">
    <property type="protein sequence ID" value="CAI8802553.1"/>
    <property type="molecule type" value="Genomic_DNA"/>
</dbReference>
<dbReference type="SUPFAM" id="SSF52540">
    <property type="entry name" value="P-loop containing nucleoside triphosphate hydrolases"/>
    <property type="match status" value="2"/>
</dbReference>
<accession>A0AA35Y043</accession>
<evidence type="ECO:0000256" key="3">
    <source>
        <dbReference type="ARBA" id="ARBA00022806"/>
    </source>
</evidence>
<dbReference type="InterPro" id="IPR014001">
    <property type="entry name" value="Helicase_ATP-bd"/>
</dbReference>
<dbReference type="InterPro" id="IPR038718">
    <property type="entry name" value="SNF2-like_sf"/>
</dbReference>
<organism evidence="7 8">
    <name type="scientific">Methylococcus capsulatus</name>
    <dbReference type="NCBI Taxonomy" id="414"/>
    <lineage>
        <taxon>Bacteria</taxon>
        <taxon>Pseudomonadati</taxon>
        <taxon>Pseudomonadota</taxon>
        <taxon>Gammaproteobacteria</taxon>
        <taxon>Methylococcales</taxon>
        <taxon>Methylococcaceae</taxon>
        <taxon>Methylococcus</taxon>
    </lineage>
</organism>
<dbReference type="Pfam" id="PF00271">
    <property type="entry name" value="Helicase_C"/>
    <property type="match status" value="1"/>
</dbReference>
<keyword evidence="1" id="KW-0547">Nucleotide-binding</keyword>
<dbReference type="PANTHER" id="PTHR45766:SF6">
    <property type="entry name" value="SWI_SNF-RELATED MATRIX-ASSOCIATED ACTIN-DEPENDENT REGULATOR OF CHROMATIN SUBFAMILY A-LIKE PROTEIN 1"/>
    <property type="match status" value="1"/>
</dbReference>
<dbReference type="CDD" id="cd18793">
    <property type="entry name" value="SF2_C_SNF"/>
    <property type="match status" value="1"/>
</dbReference>
<keyword evidence="2 7" id="KW-0378">Hydrolase</keyword>
<sequence>MLKLEQIQKNAAISGLEPGQVVRIVTTEPVGPDALTVYYKTADGKLLERMLFRTDEAKLSLAESGRPWAFDAPGEEFKLALEAYRINLAHLFDPMMAVHTSNVEPLPHQITAVYESMLPRQPLRFVLADDPGAGKTIMAGLYIRELLIRADAKRVLIVAPGSLVEQWQDEMFEKFGLSFSLFSREQVEQSRSGNPFDDIDLLVARVDQLARAEDLQEKLLLTHWDLVVVDEAHKLSASYYGNEVKKTKRFQLGELLGSITRHFLLMTATPHNGKEEDFQLFLSLLDADRFYGKFRDGAHKVDVTDLMRRMVKEDLLKFDGTPLFPERRAYTVNYKLSDREAALYAAVTDYVKEQFNKADQLADGGRKGTVGFALTSLQRRLASSPEAIYQSLKRRRHKLKRRVEEEKLGQRGKALAETLAGTGINGVPEDIWESADALSPDDYENFEEAVVDQATAAQTIQELEAEILILEALEEQARQVVHSGQDRKWEELSRLLQDTPDRSAGLPICTPVGRRTAGPVMDGRPEMHDAAGRQRKLIIFTEHRDTLNYLATKIRGLIGSIDAVVMIHGGVKREERRKVQELFRNDPAVRVLVATDAAGEGVNLQNANLMVNYDLPWNPNRLEQRFGRIHRIGQTEVCHLWNMVASETREGDVFQRLFEKLEIERQALGGRVFDILGEVFEDESLKDLLIEAIRYGADPEVRARLLRKVEGALDTGHLEDIIKRNALCEEVMDEKRLFAVKEEMEKAEARKLQPFFIRSFFTQAFQQLGGELKPRESGRYEITHVPAIIRERDRRITGRDRRNADPVLRRYERICFEKQFVRLTDRVGSPMASLLHPGHPLMQSVTDLVLEAHRNKLKQGAVLVDPSDMGLTPRVCFIIDHSVKEGADPARVVSRRMQFVSLFFPEGERVRVRGLKAENAGWAPHLDLEPLAPADMALIEDVLAAPWLNTPLPLGEGQGVRANLEQLALAHASTHLVPEHFDEVRARREKMVDKTLAAVHERLVKEINFWSDRYIKLQDDIAAGKDVRLQLTNVRRTIDDLTARRETREKELTAMRHVISATPVILGGALVIPAGLLLQRKGQPGWSADAEARSRIERIAMQAVMDAERALGHDVIDVSAEKCGWDITSLPPARDGKLPPSRHIEVKGRARGQTTITVTRNEILYALNQSDKFILAIVLVDGEQHEGPFYVRRPFTSEPDWAVTSINLDLDALLARAEFPH</sequence>
<proteinExistence type="predicted"/>
<evidence type="ECO:0000313" key="7">
    <source>
        <dbReference type="EMBL" id="CAI8802553.1"/>
    </source>
</evidence>
<evidence type="ECO:0000256" key="2">
    <source>
        <dbReference type="ARBA" id="ARBA00022801"/>
    </source>
</evidence>
<evidence type="ECO:0000256" key="1">
    <source>
        <dbReference type="ARBA" id="ARBA00022741"/>
    </source>
</evidence>
<dbReference type="EC" id="3.6.4.-" evidence="7"/>
<dbReference type="SMART" id="SM00490">
    <property type="entry name" value="HELICc"/>
    <property type="match status" value="1"/>
</dbReference>
<dbReference type="Gene3D" id="3.40.50.300">
    <property type="entry name" value="P-loop containing nucleotide triphosphate hydrolases"/>
    <property type="match status" value="1"/>
</dbReference>
<dbReference type="InterPro" id="IPR049730">
    <property type="entry name" value="SNF2/RAD54-like_C"/>
</dbReference>
<dbReference type="Pfam" id="PF13020">
    <property type="entry name" value="NOV_C"/>
    <property type="match status" value="1"/>
</dbReference>
<keyword evidence="4" id="KW-0067">ATP-binding</keyword>
<evidence type="ECO:0000256" key="4">
    <source>
        <dbReference type="ARBA" id="ARBA00022840"/>
    </source>
</evidence>
<dbReference type="GO" id="GO:0016787">
    <property type="term" value="F:hydrolase activity"/>
    <property type="evidence" value="ECO:0007669"/>
    <property type="project" value="UniProtKB-KW"/>
</dbReference>
<dbReference type="PANTHER" id="PTHR45766">
    <property type="entry name" value="DNA ANNEALING HELICASE AND ENDONUCLEASE ZRANB3 FAMILY MEMBER"/>
    <property type="match status" value="1"/>
</dbReference>
<dbReference type="GO" id="GO:0003677">
    <property type="term" value="F:DNA binding"/>
    <property type="evidence" value="ECO:0007669"/>
    <property type="project" value="InterPro"/>
</dbReference>
<protein>
    <submittedName>
        <fullName evidence="7">ATP-dependent helicase HepA</fullName>
        <ecNumber evidence="7">3.6.4.-</ecNumber>
    </submittedName>
</protein>
<reference evidence="7" key="1">
    <citation type="submission" date="2023-03" db="EMBL/GenBank/DDBJ databases">
        <authorList>
            <person name="Pearce D."/>
        </authorList>
    </citation>
    <scope>NUCLEOTIDE SEQUENCE</scope>
    <source>
        <strain evidence="7">Mc</strain>
    </source>
</reference>
<dbReference type="PROSITE" id="PS51192">
    <property type="entry name" value="HELICASE_ATP_BIND_1"/>
    <property type="match status" value="1"/>
</dbReference>
<dbReference type="InterPro" id="IPR006935">
    <property type="entry name" value="Helicase/UvrB_N"/>
</dbReference>
<dbReference type="Proteomes" id="UP001158598">
    <property type="component" value="Chromosome"/>
</dbReference>
<name>A0AA35Y043_METCP</name>
<dbReference type="AlphaFoldDB" id="A0AA35Y043"/>
<dbReference type="GO" id="GO:0005524">
    <property type="term" value="F:ATP binding"/>
    <property type="evidence" value="ECO:0007669"/>
    <property type="project" value="InterPro"/>
</dbReference>
<keyword evidence="3 7" id="KW-0347">Helicase</keyword>
<dbReference type="CDD" id="cd18011">
    <property type="entry name" value="DEXDc_RapA"/>
    <property type="match status" value="1"/>
</dbReference>
<dbReference type="InterPro" id="IPR001650">
    <property type="entry name" value="Helicase_C-like"/>
</dbReference>
<dbReference type="InterPro" id="IPR057342">
    <property type="entry name" value="DEXDc_RapA"/>
</dbReference>
<dbReference type="Gene3D" id="3.40.50.10810">
    <property type="entry name" value="Tandem AAA-ATPase domain"/>
    <property type="match status" value="1"/>
</dbReference>
<dbReference type="InterPro" id="IPR027417">
    <property type="entry name" value="P-loop_NTPase"/>
</dbReference>
<feature type="domain" description="Helicase C-terminal" evidence="6">
    <location>
        <begin position="526"/>
        <end position="676"/>
    </location>
</feature>
<evidence type="ECO:0000259" key="6">
    <source>
        <dbReference type="PROSITE" id="PS51194"/>
    </source>
</evidence>
<dbReference type="PROSITE" id="PS51194">
    <property type="entry name" value="HELICASE_CTER"/>
    <property type="match status" value="1"/>
</dbReference>
<dbReference type="GO" id="GO:0004386">
    <property type="term" value="F:helicase activity"/>
    <property type="evidence" value="ECO:0007669"/>
    <property type="project" value="UniProtKB-KW"/>
</dbReference>
<dbReference type="RefSeq" id="WP_282213704.1">
    <property type="nucleotide sequence ID" value="NZ_OX458332.1"/>
</dbReference>
<dbReference type="SMART" id="SM00487">
    <property type="entry name" value="DEXDc"/>
    <property type="match status" value="1"/>
</dbReference>